<proteinExistence type="predicted"/>
<dbReference type="InterPro" id="IPR000821">
    <property type="entry name" value="Ala_racemase"/>
</dbReference>
<dbReference type="GO" id="GO:0008784">
    <property type="term" value="F:alanine racemase activity"/>
    <property type="evidence" value="ECO:0007669"/>
    <property type="project" value="InterPro"/>
</dbReference>
<dbReference type="Proteomes" id="UP000244978">
    <property type="component" value="Unassembled WGS sequence"/>
</dbReference>
<evidence type="ECO:0000313" key="5">
    <source>
        <dbReference type="EMBL" id="PWB96779.1"/>
    </source>
</evidence>
<keyword evidence="6" id="KW-1185">Reference proteome</keyword>
<dbReference type="GO" id="GO:0005829">
    <property type="term" value="C:cytosol"/>
    <property type="evidence" value="ECO:0007669"/>
    <property type="project" value="TreeGrafter"/>
</dbReference>
<dbReference type="Gene3D" id="3.20.20.10">
    <property type="entry name" value="Alanine racemase"/>
    <property type="match status" value="1"/>
</dbReference>
<dbReference type="PANTHER" id="PTHR30511">
    <property type="entry name" value="ALANINE RACEMASE"/>
    <property type="match status" value="1"/>
</dbReference>
<dbReference type="Pfam" id="PF01168">
    <property type="entry name" value="Ala_racemase_N"/>
    <property type="match status" value="1"/>
</dbReference>
<dbReference type="InterPro" id="IPR009006">
    <property type="entry name" value="Ala_racemase/Decarboxylase_C"/>
</dbReference>
<dbReference type="PRINTS" id="PR00992">
    <property type="entry name" value="ALARACEMASE"/>
</dbReference>
<sequence>MTDGASRTPWRGLHVSRAAVRKNVAALLKAANASSAMVELPGNAYGHGLVEAAITVVPAGAGAISVTNADDAIALRESGFTGPVWVTRIATDDSLPALAERGIGLVVGTDSLAIRALDAGIASLGISHGSGMRSASADDVVAIAASISLHPAHNELRSLVVIADSPSHADDAANTLGAHDLAIDAIYVRAGLPLTVDGGFLPVLGAAVFGLSESDEAHAGVVPAARLTAPVLSLKHARAGIGVSYGYTYVTSTSTTLALVPFGYGDGIDRSAGNTVEAQIAGQRFTIAGRVAMDASVFDIQDAAVAIGDEVVFFGSGEGGEPTAQEWAAALSMPSAAIVAGLTDRVNRMWV</sequence>
<evidence type="ECO:0000259" key="4">
    <source>
        <dbReference type="SMART" id="SM01005"/>
    </source>
</evidence>
<dbReference type="GO" id="GO:0030632">
    <property type="term" value="P:D-alanine biosynthetic process"/>
    <property type="evidence" value="ECO:0007669"/>
    <property type="project" value="TreeGrafter"/>
</dbReference>
<dbReference type="SUPFAM" id="SSF50621">
    <property type="entry name" value="Alanine racemase C-terminal domain-like"/>
    <property type="match status" value="1"/>
</dbReference>
<dbReference type="EMBL" id="QEEX01000001">
    <property type="protein sequence ID" value="PWB96779.1"/>
    <property type="molecule type" value="Genomic_DNA"/>
</dbReference>
<dbReference type="InterPro" id="IPR029066">
    <property type="entry name" value="PLP-binding_barrel"/>
</dbReference>
<dbReference type="GO" id="GO:0030170">
    <property type="term" value="F:pyridoxal phosphate binding"/>
    <property type="evidence" value="ECO:0007669"/>
    <property type="project" value="TreeGrafter"/>
</dbReference>
<dbReference type="SMART" id="SM01005">
    <property type="entry name" value="Ala_racemase_C"/>
    <property type="match status" value="1"/>
</dbReference>
<comment type="caution">
    <text evidence="5">The sequence shown here is derived from an EMBL/GenBank/DDBJ whole genome shotgun (WGS) entry which is preliminary data.</text>
</comment>
<keyword evidence="2" id="KW-0663">Pyridoxal phosphate</keyword>
<dbReference type="Gene3D" id="2.40.37.10">
    <property type="entry name" value="Lyase, Ornithine Decarboxylase, Chain A, domain 1"/>
    <property type="match status" value="1"/>
</dbReference>
<comment type="cofactor">
    <cofactor evidence="1">
        <name>pyridoxal 5'-phosphate</name>
        <dbReference type="ChEBI" id="CHEBI:597326"/>
    </cofactor>
</comment>
<dbReference type="AlphaFoldDB" id="A0A2U1SYT8"/>
<gene>
    <name evidence="5" type="ORF">DF220_02230</name>
</gene>
<dbReference type="InterPro" id="IPR011079">
    <property type="entry name" value="Ala_racemase_C"/>
</dbReference>
<dbReference type="SUPFAM" id="SSF51419">
    <property type="entry name" value="PLP-binding barrel"/>
    <property type="match status" value="1"/>
</dbReference>
<evidence type="ECO:0000256" key="1">
    <source>
        <dbReference type="ARBA" id="ARBA00001933"/>
    </source>
</evidence>
<organism evidence="5 6">
    <name type="scientific">Homoserinimonas hongtaonis</name>
    <dbReference type="NCBI Taxonomy" id="2079791"/>
    <lineage>
        <taxon>Bacteria</taxon>
        <taxon>Bacillati</taxon>
        <taxon>Actinomycetota</taxon>
        <taxon>Actinomycetes</taxon>
        <taxon>Micrococcales</taxon>
        <taxon>Microbacteriaceae</taxon>
        <taxon>Homoserinimonas</taxon>
    </lineage>
</organism>
<dbReference type="PANTHER" id="PTHR30511:SF0">
    <property type="entry name" value="ALANINE RACEMASE, CATABOLIC-RELATED"/>
    <property type="match status" value="1"/>
</dbReference>
<accession>A0A2U1SYT8</accession>
<keyword evidence="3" id="KW-0413">Isomerase</keyword>
<evidence type="ECO:0000313" key="6">
    <source>
        <dbReference type="Proteomes" id="UP000244978"/>
    </source>
</evidence>
<name>A0A2U1SYT8_9MICO</name>
<reference evidence="6" key="1">
    <citation type="submission" date="2018-04" db="EMBL/GenBank/DDBJ databases">
        <authorList>
            <person name="Liu S."/>
            <person name="Wang Z."/>
            <person name="Li J."/>
        </authorList>
    </citation>
    <scope>NUCLEOTIDE SEQUENCE [LARGE SCALE GENOMIC DNA]</scope>
    <source>
        <strain evidence="6">S1194</strain>
    </source>
</reference>
<evidence type="ECO:0000256" key="3">
    <source>
        <dbReference type="ARBA" id="ARBA00023235"/>
    </source>
</evidence>
<dbReference type="Pfam" id="PF00842">
    <property type="entry name" value="Ala_racemase_C"/>
    <property type="match status" value="1"/>
</dbReference>
<protein>
    <recommendedName>
        <fullName evidence="4">Alanine racemase C-terminal domain-containing protein</fullName>
    </recommendedName>
</protein>
<feature type="domain" description="Alanine racemase C-terminal" evidence="4">
    <location>
        <begin position="224"/>
        <end position="351"/>
    </location>
</feature>
<dbReference type="RefSeq" id="WP_108996861.1">
    <property type="nucleotide sequence ID" value="NZ_QEEX01000001.1"/>
</dbReference>
<dbReference type="InterPro" id="IPR001608">
    <property type="entry name" value="Ala_racemase_N"/>
</dbReference>
<evidence type="ECO:0000256" key="2">
    <source>
        <dbReference type="ARBA" id="ARBA00022898"/>
    </source>
</evidence>